<keyword evidence="4" id="KW-0926">Vacuole</keyword>
<gene>
    <name evidence="10" type="ORF">g.22419</name>
</gene>
<comment type="similarity">
    <text evidence="2">Belongs to the CCC1 family.</text>
</comment>
<dbReference type="AlphaFoldDB" id="A0A1D1ZS80"/>
<feature type="transmembrane region" description="Helical" evidence="9">
    <location>
        <begin position="270"/>
        <end position="291"/>
    </location>
</feature>
<dbReference type="EMBL" id="GDKF01008820">
    <property type="protein sequence ID" value="JAT69802.1"/>
    <property type="molecule type" value="Transcribed_RNA"/>
</dbReference>
<keyword evidence="3" id="KW-0406">Ion transport</keyword>
<keyword evidence="6 9" id="KW-1133">Transmembrane helix</keyword>
<keyword evidence="7 9" id="KW-0472">Membrane</keyword>
<keyword evidence="5 9" id="KW-0812">Transmembrane</keyword>
<feature type="transmembrane region" description="Helical" evidence="9">
    <location>
        <begin position="303"/>
        <end position="323"/>
    </location>
</feature>
<feature type="transmembrane region" description="Helical" evidence="9">
    <location>
        <begin position="241"/>
        <end position="264"/>
    </location>
</feature>
<dbReference type="CDD" id="cd02432">
    <property type="entry name" value="Nodulin-21_like_1"/>
    <property type="match status" value="1"/>
</dbReference>
<evidence type="ECO:0000313" key="10">
    <source>
        <dbReference type="EMBL" id="JAT69802.1"/>
    </source>
</evidence>
<keyword evidence="3" id="KW-0410">Iron transport</keyword>
<evidence type="ECO:0000256" key="5">
    <source>
        <dbReference type="ARBA" id="ARBA00022692"/>
    </source>
</evidence>
<keyword evidence="3" id="KW-0408">Iron</keyword>
<protein>
    <submittedName>
        <fullName evidence="10">Uncharacterized protein</fullName>
    </submittedName>
</protein>
<dbReference type="GO" id="GO:0005384">
    <property type="term" value="F:manganese ion transmembrane transporter activity"/>
    <property type="evidence" value="ECO:0007669"/>
    <property type="project" value="InterPro"/>
</dbReference>
<evidence type="ECO:0000256" key="8">
    <source>
        <dbReference type="ARBA" id="ARBA00044464"/>
    </source>
</evidence>
<name>A0A1D1ZS80_AUXPR</name>
<evidence type="ECO:0000256" key="1">
    <source>
        <dbReference type="ARBA" id="ARBA00004128"/>
    </source>
</evidence>
<reference evidence="10" key="1">
    <citation type="submission" date="2015-08" db="EMBL/GenBank/DDBJ databases">
        <authorList>
            <person name="Babu N.S."/>
            <person name="Beckwith C.J."/>
            <person name="Beseler K.G."/>
            <person name="Brison A."/>
            <person name="Carone J.V."/>
            <person name="Caskin T.P."/>
            <person name="Diamond M."/>
            <person name="Durham M.E."/>
            <person name="Foxe J.M."/>
            <person name="Go M."/>
            <person name="Henderson B.A."/>
            <person name="Jones I.B."/>
            <person name="McGettigan J.A."/>
            <person name="Micheletti S.J."/>
            <person name="Nasrallah M.E."/>
            <person name="Ortiz D."/>
            <person name="Piller C.R."/>
            <person name="Privatt S.R."/>
            <person name="Schneider S.L."/>
            <person name="Sharp S."/>
            <person name="Smith T.C."/>
            <person name="Stanton J.D."/>
            <person name="Ullery H.E."/>
            <person name="Wilson R.J."/>
            <person name="Serrano M.G."/>
            <person name="Buck G."/>
            <person name="Lee V."/>
            <person name="Wang Y."/>
            <person name="Carvalho R."/>
            <person name="Voegtly L."/>
            <person name="Shi R."/>
            <person name="Duckworth R."/>
            <person name="Johnson A."/>
            <person name="Loviza R."/>
            <person name="Walstead R."/>
            <person name="Shah Z."/>
            <person name="Kiflezghi M."/>
            <person name="Wade K."/>
            <person name="Ball S.L."/>
            <person name="Bradley K.W."/>
            <person name="Asai D.J."/>
            <person name="Bowman C.A."/>
            <person name="Russell D.A."/>
            <person name="Pope W.H."/>
            <person name="Jacobs-Sera D."/>
            <person name="Hendrix R.W."/>
            <person name="Hatfull G.F."/>
        </authorList>
    </citation>
    <scope>NUCLEOTIDE SEQUENCE</scope>
</reference>
<feature type="non-terminal residue" evidence="10">
    <location>
        <position position="1"/>
    </location>
</feature>
<keyword evidence="3" id="KW-0813">Transport</keyword>
<evidence type="ECO:0000256" key="7">
    <source>
        <dbReference type="ARBA" id="ARBA00023136"/>
    </source>
</evidence>
<dbReference type="InterPro" id="IPR008217">
    <property type="entry name" value="Ccc1_fam"/>
</dbReference>
<evidence type="ECO:0000256" key="3">
    <source>
        <dbReference type="ARBA" id="ARBA00022496"/>
    </source>
</evidence>
<sequence length="327" mass="33973">LLCSKQPSRVPCCLAADFVCSGHFLPGRDCSRVRPSLTHIPPASSRMAGQGVSNHESAVNAAGYERLPAPTPDGLADAEAQVLDDTTVEELCEHVHHSNRAPWLRALVLGANDGLVSVAALLIGVTAGSSNLAAMRLSGIAGIVGGALSMAVGEYISVSSQRDAEEADIMQERLEQLKGPDARAKEQTELAQIYVDRGLPPNLAAQVAQVLSNHHLEDVVRTHARDELGIDVDELARPLQAAVVSALCFTSGGLMPLLAAAFVHDQTVRLIAIAGATTLGLLLFGVLGAFLGGAHKFRGAARVVLGGWLALGVVYGIGNLLGVEGAA</sequence>
<dbReference type="GO" id="GO:0030026">
    <property type="term" value="P:intracellular manganese ion homeostasis"/>
    <property type="evidence" value="ECO:0007669"/>
    <property type="project" value="InterPro"/>
</dbReference>
<dbReference type="Pfam" id="PF01988">
    <property type="entry name" value="VIT1"/>
    <property type="match status" value="1"/>
</dbReference>
<proteinExistence type="inferred from homology"/>
<evidence type="ECO:0000256" key="4">
    <source>
        <dbReference type="ARBA" id="ARBA00022554"/>
    </source>
</evidence>
<evidence type="ECO:0000256" key="6">
    <source>
        <dbReference type="ARBA" id="ARBA00022989"/>
    </source>
</evidence>
<dbReference type="PANTHER" id="PTHR31851">
    <property type="entry name" value="FE(2+)/MN(2+) TRANSPORTER PCL1"/>
    <property type="match status" value="1"/>
</dbReference>
<comment type="catalytic activity">
    <reaction evidence="8">
        <text>Fe(2+)(in) = Fe(2+)(out)</text>
        <dbReference type="Rhea" id="RHEA:28486"/>
        <dbReference type="ChEBI" id="CHEBI:29033"/>
    </reaction>
    <physiologicalReaction direction="left-to-right" evidence="8">
        <dbReference type="Rhea" id="RHEA:28487"/>
    </physiologicalReaction>
</comment>
<organism evidence="10">
    <name type="scientific">Auxenochlorella protothecoides</name>
    <name type="common">Green microalga</name>
    <name type="synonym">Chlorella protothecoides</name>
    <dbReference type="NCBI Taxonomy" id="3075"/>
    <lineage>
        <taxon>Eukaryota</taxon>
        <taxon>Viridiplantae</taxon>
        <taxon>Chlorophyta</taxon>
        <taxon>core chlorophytes</taxon>
        <taxon>Trebouxiophyceae</taxon>
        <taxon>Chlorellales</taxon>
        <taxon>Chlorellaceae</taxon>
        <taxon>Auxenochlorella</taxon>
    </lineage>
</organism>
<dbReference type="GO" id="GO:0005774">
    <property type="term" value="C:vacuolar membrane"/>
    <property type="evidence" value="ECO:0007669"/>
    <property type="project" value="UniProtKB-SubCell"/>
</dbReference>
<dbReference type="GO" id="GO:0006826">
    <property type="term" value="P:iron ion transport"/>
    <property type="evidence" value="ECO:0007669"/>
    <property type="project" value="UniProtKB-KW"/>
</dbReference>
<accession>A0A1D1ZS80</accession>
<evidence type="ECO:0000256" key="9">
    <source>
        <dbReference type="SAM" id="Phobius"/>
    </source>
</evidence>
<evidence type="ECO:0000256" key="2">
    <source>
        <dbReference type="ARBA" id="ARBA00007049"/>
    </source>
</evidence>
<comment type="subcellular location">
    <subcellularLocation>
        <location evidence="1">Vacuole membrane</location>
        <topology evidence="1">Multi-pass membrane protein</topology>
    </subcellularLocation>
</comment>